<dbReference type="GO" id="GO:0005737">
    <property type="term" value="C:cytoplasm"/>
    <property type="evidence" value="ECO:0007669"/>
    <property type="project" value="TreeGrafter"/>
</dbReference>
<reference evidence="3" key="1">
    <citation type="journal article" date="2014" name="Int. J. Syst. Evol. Microbiol.">
        <title>Complete genome sequence of Corynebacterium casei LMG S-19264T (=DSM 44701T), isolated from a smear-ripened cheese.</title>
        <authorList>
            <consortium name="US DOE Joint Genome Institute (JGI-PGF)"/>
            <person name="Walter F."/>
            <person name="Albersmeier A."/>
            <person name="Kalinowski J."/>
            <person name="Ruckert C."/>
        </authorList>
    </citation>
    <scope>NUCLEOTIDE SEQUENCE</scope>
    <source>
        <strain evidence="3">JCM 4490</strain>
    </source>
</reference>
<dbReference type="InterPro" id="IPR000182">
    <property type="entry name" value="GNAT_dom"/>
</dbReference>
<organism evidence="3 4">
    <name type="scientific">Streptomyces lucensis JCM 4490</name>
    <dbReference type="NCBI Taxonomy" id="1306176"/>
    <lineage>
        <taxon>Bacteria</taxon>
        <taxon>Bacillati</taxon>
        <taxon>Actinomycetota</taxon>
        <taxon>Actinomycetes</taxon>
        <taxon>Kitasatosporales</taxon>
        <taxon>Streptomycetaceae</taxon>
        <taxon>Streptomyces</taxon>
    </lineage>
</organism>
<dbReference type="GO" id="GO:0008999">
    <property type="term" value="F:protein-N-terminal-alanine acetyltransferase activity"/>
    <property type="evidence" value="ECO:0007669"/>
    <property type="project" value="TreeGrafter"/>
</dbReference>
<accession>A0A918MR03</accession>
<dbReference type="PANTHER" id="PTHR43441">
    <property type="entry name" value="RIBOSOMAL-PROTEIN-SERINE ACETYLTRANSFERASE"/>
    <property type="match status" value="1"/>
</dbReference>
<comment type="caution">
    <text evidence="3">The sequence shown here is derived from an EMBL/GenBank/DDBJ whole genome shotgun (WGS) entry which is preliminary data.</text>
</comment>
<dbReference type="PANTHER" id="PTHR43441:SF10">
    <property type="entry name" value="ACETYLTRANSFERASE"/>
    <property type="match status" value="1"/>
</dbReference>
<gene>
    <name evidence="3" type="ORF">GCM10010503_28320</name>
</gene>
<dbReference type="InterPro" id="IPR016181">
    <property type="entry name" value="Acyl_CoA_acyltransferase"/>
</dbReference>
<dbReference type="Gene3D" id="3.40.630.30">
    <property type="match status" value="1"/>
</dbReference>
<dbReference type="SUPFAM" id="SSF55729">
    <property type="entry name" value="Acyl-CoA N-acyltransferases (Nat)"/>
    <property type="match status" value="1"/>
</dbReference>
<protein>
    <submittedName>
        <fullName evidence="3">Acetyltransferase</fullName>
    </submittedName>
</protein>
<evidence type="ECO:0000259" key="2">
    <source>
        <dbReference type="PROSITE" id="PS51186"/>
    </source>
</evidence>
<evidence type="ECO:0000313" key="3">
    <source>
        <dbReference type="EMBL" id="GGW49779.1"/>
    </source>
</evidence>
<dbReference type="RefSeq" id="WP_190015647.1">
    <property type="nucleotide sequence ID" value="NZ_BMUE01000005.1"/>
</dbReference>
<dbReference type="EMBL" id="BMUE01000005">
    <property type="protein sequence ID" value="GGW49779.1"/>
    <property type="molecule type" value="Genomic_DNA"/>
</dbReference>
<evidence type="ECO:0000256" key="1">
    <source>
        <dbReference type="SAM" id="MobiDB-lite"/>
    </source>
</evidence>
<name>A0A918MR03_9ACTN</name>
<dbReference type="AlphaFoldDB" id="A0A918MR03"/>
<proteinExistence type="predicted"/>
<evidence type="ECO:0000313" key="4">
    <source>
        <dbReference type="Proteomes" id="UP000620224"/>
    </source>
</evidence>
<dbReference type="Pfam" id="PF13302">
    <property type="entry name" value="Acetyltransf_3"/>
    <property type="match status" value="1"/>
</dbReference>
<sequence>MPFLTSPVLPPGALARTPQPSLPTGDGLLLRPWRAGDAPAVHAALQDPVMHQWHLRSCDSEEEAAGWIAEWRTAWEDEREAQWAVVDAATDELRGRVALRQILLADGIAEIAYWTVAGARGQGVAVRASATLTRWAFEEIGFHRLELFHAAANEASCRAAVKAGFAVEGTKRSALLHPDGWHDMHFHARVHGD</sequence>
<keyword evidence="4" id="KW-1185">Reference proteome</keyword>
<dbReference type="Proteomes" id="UP000620224">
    <property type="component" value="Unassembled WGS sequence"/>
</dbReference>
<reference evidence="3" key="2">
    <citation type="submission" date="2020-09" db="EMBL/GenBank/DDBJ databases">
        <authorList>
            <person name="Sun Q."/>
            <person name="Ohkuma M."/>
        </authorList>
    </citation>
    <scope>NUCLEOTIDE SEQUENCE</scope>
    <source>
        <strain evidence="3">JCM 4490</strain>
    </source>
</reference>
<feature type="domain" description="N-acetyltransferase" evidence="2">
    <location>
        <begin position="28"/>
        <end position="193"/>
    </location>
</feature>
<feature type="region of interest" description="Disordered" evidence="1">
    <location>
        <begin position="1"/>
        <end position="23"/>
    </location>
</feature>
<dbReference type="GO" id="GO:1990189">
    <property type="term" value="F:protein N-terminal-serine acetyltransferase activity"/>
    <property type="evidence" value="ECO:0007669"/>
    <property type="project" value="TreeGrafter"/>
</dbReference>
<dbReference type="PROSITE" id="PS51186">
    <property type="entry name" value="GNAT"/>
    <property type="match status" value="1"/>
</dbReference>
<dbReference type="InterPro" id="IPR051908">
    <property type="entry name" value="Ribosomal_N-acetyltransferase"/>
</dbReference>